<comment type="subcellular location">
    <subcellularLocation>
        <location evidence="5">Cytoplasm</location>
    </subcellularLocation>
</comment>
<dbReference type="Gene3D" id="1.10.601.10">
    <property type="entry name" value="RNA Polymerase Primary Sigma Factor"/>
    <property type="match status" value="2"/>
</dbReference>
<name>A0ABP6LVD3_9ACTN</name>
<keyword evidence="2 5" id="KW-0731">Sigma factor</keyword>
<comment type="caution">
    <text evidence="9">The sequence shown here is derived from an EMBL/GenBank/DDBJ whole genome shotgun (WGS) entry which is preliminary data.</text>
</comment>
<dbReference type="PRINTS" id="PR00046">
    <property type="entry name" value="SIGMA70FCT"/>
</dbReference>
<dbReference type="SUPFAM" id="SSF88659">
    <property type="entry name" value="Sigma3 and sigma4 domains of RNA polymerase sigma factors"/>
    <property type="match status" value="2"/>
</dbReference>
<evidence type="ECO:0000259" key="8">
    <source>
        <dbReference type="PROSITE" id="PS00716"/>
    </source>
</evidence>
<evidence type="ECO:0000313" key="9">
    <source>
        <dbReference type="EMBL" id="GAA3057833.1"/>
    </source>
</evidence>
<dbReference type="NCBIfam" id="TIGR02937">
    <property type="entry name" value="sigma70-ECF"/>
    <property type="match status" value="1"/>
</dbReference>
<feature type="region of interest" description="Sigma-70 factor domain-4" evidence="5">
    <location>
        <begin position="443"/>
        <end position="496"/>
    </location>
</feature>
<feature type="domain" description="RNA polymerase sigma-70" evidence="8">
    <location>
        <begin position="468"/>
        <end position="494"/>
    </location>
</feature>
<gene>
    <name evidence="5" type="primary">sigA</name>
    <name evidence="9" type="ORF">GCM10010448_46610</name>
</gene>
<dbReference type="InterPro" id="IPR007627">
    <property type="entry name" value="RNA_pol_sigma70_r2"/>
</dbReference>
<dbReference type="Pfam" id="PF04539">
    <property type="entry name" value="Sigma70_r3"/>
    <property type="match status" value="1"/>
</dbReference>
<protein>
    <recommendedName>
        <fullName evidence="5">RNA polymerase sigma factor SigA</fullName>
    </recommendedName>
</protein>
<keyword evidence="10" id="KW-1185">Reference proteome</keyword>
<sequence length="508" mass="55588">MSASTSRTLPPEIAESVSVMALIERGKAEGQIAGDDVRRAFEADQIPATQWKNVLRSLNQILEEEGVTLMVSAAEPKRTRKSVAAKSPAKRTATKTVAAKAVTSKKAAAPAAPTAPVADDPAEDAPVKKAAAKKTAAKKTVAKKAVAKKTVAKKTAAKKDDVELLEEDVLEEAKGGEEPEGTESAGFVLSDEDEDDAPAQQVAAAGATADPVKDYLKQIGKVPLLNAEQEVELAKRIEAGLFAEDKLANADKLAPKLKRELEIIAEDGRRAKNHLLEANLRLVVSLAKRYTGRGMLFLDLIQEGNLGLIRAVEKFDYTKGYKFSTYATWWIRQAITRAMADQARTIRIPVHMVEVINKLARVQRQMLQDLGREPTPEELAKELDMTPEKVIEVQKYGREPISLHTPLGEDGDSEFGDLIEDSEAVVPADAVSFTLLQEQLHSVLDTLSEREAGVVSMRFGLTDGQPKTLDEIGKVYGVTRERIRQIESKTMSKLRHPSRSQVLRDYLD</sequence>
<feature type="region of interest" description="Sigma-70 factor domain-2" evidence="5">
    <location>
        <begin position="275"/>
        <end position="345"/>
    </location>
</feature>
<dbReference type="Proteomes" id="UP001501532">
    <property type="component" value="Unassembled WGS sequence"/>
</dbReference>
<dbReference type="EMBL" id="BAAAUF010000045">
    <property type="protein sequence ID" value="GAA3057833.1"/>
    <property type="molecule type" value="Genomic_DNA"/>
</dbReference>
<dbReference type="InterPro" id="IPR007624">
    <property type="entry name" value="RNA_pol_sigma70_r3"/>
</dbReference>
<dbReference type="InterPro" id="IPR013324">
    <property type="entry name" value="RNA_pol_sigma_r3/r4-like"/>
</dbReference>
<dbReference type="Pfam" id="PF04545">
    <property type="entry name" value="Sigma70_r4"/>
    <property type="match status" value="1"/>
</dbReference>
<comment type="subunit">
    <text evidence="5">Interacts transiently with the RNA polymerase catalytic core.</text>
</comment>
<dbReference type="SUPFAM" id="SSF88946">
    <property type="entry name" value="Sigma2 domain of RNA polymerase sigma factors"/>
    <property type="match status" value="1"/>
</dbReference>
<evidence type="ECO:0000313" key="10">
    <source>
        <dbReference type="Proteomes" id="UP001501532"/>
    </source>
</evidence>
<dbReference type="NCBIfam" id="NF004561">
    <property type="entry name" value="PRK05901.1-3"/>
    <property type="match status" value="1"/>
</dbReference>
<feature type="domain" description="RNA polymerase sigma-70" evidence="7">
    <location>
        <begin position="299"/>
        <end position="312"/>
    </location>
</feature>
<evidence type="ECO:0000256" key="4">
    <source>
        <dbReference type="ARBA" id="ARBA00023163"/>
    </source>
</evidence>
<dbReference type="PANTHER" id="PTHR30603">
    <property type="entry name" value="RNA POLYMERASE SIGMA FACTOR RPO"/>
    <property type="match status" value="1"/>
</dbReference>
<feature type="DNA-binding region" description="H-T-H motif" evidence="5">
    <location>
        <begin position="469"/>
        <end position="488"/>
    </location>
</feature>
<feature type="compositionally biased region" description="Basic residues" evidence="6">
    <location>
        <begin position="78"/>
        <end position="93"/>
    </location>
</feature>
<dbReference type="InterPro" id="IPR036388">
    <property type="entry name" value="WH-like_DNA-bd_sf"/>
</dbReference>
<dbReference type="InterPro" id="IPR050239">
    <property type="entry name" value="Sigma-70_RNA_pol_init_factors"/>
</dbReference>
<dbReference type="HAMAP" id="MF_00963">
    <property type="entry name" value="Sigma70_RpoD_SigA"/>
    <property type="match status" value="1"/>
</dbReference>
<evidence type="ECO:0000259" key="7">
    <source>
        <dbReference type="PROSITE" id="PS00715"/>
    </source>
</evidence>
<evidence type="ECO:0000256" key="5">
    <source>
        <dbReference type="HAMAP-Rule" id="MF_00963"/>
    </source>
</evidence>
<feature type="region of interest" description="Sigma-70 factor domain-3" evidence="5">
    <location>
        <begin position="354"/>
        <end position="430"/>
    </location>
</feature>
<dbReference type="Pfam" id="PF00140">
    <property type="entry name" value="Sigma70_r1_2"/>
    <property type="match status" value="1"/>
</dbReference>
<evidence type="ECO:0000256" key="1">
    <source>
        <dbReference type="ARBA" id="ARBA00023015"/>
    </source>
</evidence>
<dbReference type="RefSeq" id="WP_234513643.1">
    <property type="nucleotide sequence ID" value="NZ_BAAAUF010000045.1"/>
</dbReference>
<dbReference type="Gene3D" id="1.10.10.10">
    <property type="entry name" value="Winged helix-like DNA-binding domain superfamily/Winged helix DNA-binding domain"/>
    <property type="match status" value="2"/>
</dbReference>
<keyword evidence="4 5" id="KW-0804">Transcription</keyword>
<evidence type="ECO:0000256" key="2">
    <source>
        <dbReference type="ARBA" id="ARBA00023082"/>
    </source>
</evidence>
<dbReference type="InterPro" id="IPR012760">
    <property type="entry name" value="RNA_pol_sigma_RpoD_C"/>
</dbReference>
<dbReference type="InterPro" id="IPR009042">
    <property type="entry name" value="RNA_pol_sigma70_r1_2"/>
</dbReference>
<dbReference type="InterPro" id="IPR014284">
    <property type="entry name" value="RNA_pol_sigma-70_dom"/>
</dbReference>
<dbReference type="NCBIfam" id="TIGR02393">
    <property type="entry name" value="RpoD_Cterm"/>
    <property type="match status" value="1"/>
</dbReference>
<keyword evidence="5" id="KW-0963">Cytoplasm</keyword>
<feature type="short sequence motif" description="Interaction with polymerase core subunit RpoC" evidence="5">
    <location>
        <begin position="299"/>
        <end position="302"/>
    </location>
</feature>
<dbReference type="PROSITE" id="PS00715">
    <property type="entry name" value="SIGMA70_1"/>
    <property type="match status" value="1"/>
</dbReference>
<evidence type="ECO:0000256" key="6">
    <source>
        <dbReference type="SAM" id="MobiDB-lite"/>
    </source>
</evidence>
<dbReference type="InterPro" id="IPR013325">
    <property type="entry name" value="RNA_pol_sigma_r2"/>
</dbReference>
<dbReference type="PANTHER" id="PTHR30603:SF59">
    <property type="entry name" value="RNA POLYMERASE PRINCIPAL SIGMA FACTOR HRDA"/>
    <property type="match status" value="1"/>
</dbReference>
<proteinExistence type="inferred from homology"/>
<dbReference type="CDD" id="cd06171">
    <property type="entry name" value="Sigma70_r4"/>
    <property type="match status" value="1"/>
</dbReference>
<accession>A0ABP6LVD3</accession>
<organism evidence="9 10">
    <name type="scientific">Streptomyces glomeratus</name>
    <dbReference type="NCBI Taxonomy" id="284452"/>
    <lineage>
        <taxon>Bacteria</taxon>
        <taxon>Bacillati</taxon>
        <taxon>Actinomycetota</taxon>
        <taxon>Actinomycetes</taxon>
        <taxon>Kitasatosporales</taxon>
        <taxon>Streptomycetaceae</taxon>
        <taxon>Streptomyces</taxon>
    </lineage>
</organism>
<dbReference type="PROSITE" id="PS00716">
    <property type="entry name" value="SIGMA70_2"/>
    <property type="match status" value="1"/>
</dbReference>
<dbReference type="Pfam" id="PF04542">
    <property type="entry name" value="Sigma70_r2"/>
    <property type="match status" value="1"/>
</dbReference>
<dbReference type="InterPro" id="IPR000943">
    <property type="entry name" value="RNA_pol_sigma70"/>
</dbReference>
<comment type="function">
    <text evidence="5">Sigma factors are initiation factors that promote the attachment of RNA polymerase to specific initiation sites and are then released. This sigma factor is the primary sigma factor during exponential growth.</text>
</comment>
<keyword evidence="3 5" id="KW-0238">DNA-binding</keyword>
<dbReference type="InterPro" id="IPR028630">
    <property type="entry name" value="Sigma70_RpoD"/>
</dbReference>
<dbReference type="InterPro" id="IPR007630">
    <property type="entry name" value="RNA_pol_sigma70_r4"/>
</dbReference>
<feature type="compositionally biased region" description="Low complexity" evidence="6">
    <location>
        <begin position="94"/>
        <end position="119"/>
    </location>
</feature>
<keyword evidence="1 5" id="KW-0805">Transcription regulation</keyword>
<dbReference type="NCBIfam" id="NF005920">
    <property type="entry name" value="PRK07921.1"/>
    <property type="match status" value="1"/>
</dbReference>
<feature type="region of interest" description="Disordered" evidence="6">
    <location>
        <begin position="76"/>
        <end position="123"/>
    </location>
</feature>
<comment type="similarity">
    <text evidence="5">Belongs to the sigma-70 factor family. RpoD/SigA subfamily.</text>
</comment>
<evidence type="ECO:0000256" key="3">
    <source>
        <dbReference type="ARBA" id="ARBA00023125"/>
    </source>
</evidence>
<reference evidence="10" key="1">
    <citation type="journal article" date="2019" name="Int. J. Syst. Evol. Microbiol.">
        <title>The Global Catalogue of Microorganisms (GCM) 10K type strain sequencing project: providing services to taxonomists for standard genome sequencing and annotation.</title>
        <authorList>
            <consortium name="The Broad Institute Genomics Platform"/>
            <consortium name="The Broad Institute Genome Sequencing Center for Infectious Disease"/>
            <person name="Wu L."/>
            <person name="Ma J."/>
        </authorList>
    </citation>
    <scope>NUCLEOTIDE SEQUENCE [LARGE SCALE GENOMIC DNA]</scope>
    <source>
        <strain evidence="10">JCM 9091</strain>
    </source>
</reference>